<keyword evidence="2" id="KW-1185">Reference proteome</keyword>
<comment type="caution">
    <text evidence="1">The sequence shown here is derived from an EMBL/GenBank/DDBJ whole genome shotgun (WGS) entry which is preliminary data.</text>
</comment>
<proteinExistence type="predicted"/>
<evidence type="ECO:0000313" key="2">
    <source>
        <dbReference type="Proteomes" id="UP001432322"/>
    </source>
</evidence>
<gene>
    <name evidence="1" type="ORF">PFISCL1PPCAC_2694</name>
</gene>
<protein>
    <submittedName>
        <fullName evidence="1">Uncharacterized protein</fullName>
    </submittedName>
</protein>
<dbReference type="EMBL" id="BTSY01000001">
    <property type="protein sequence ID" value="GMT11397.1"/>
    <property type="molecule type" value="Genomic_DNA"/>
</dbReference>
<dbReference type="AlphaFoldDB" id="A0AAV5UZ72"/>
<dbReference type="Proteomes" id="UP001432322">
    <property type="component" value="Unassembled WGS sequence"/>
</dbReference>
<accession>A0AAV5UZ72</accession>
<sequence length="83" mass="9282">LFFIAAKVETYTARARMDKTPCERFHIPTSISNTSFLSILATPNMEANKDDSDTIIESAERTIAPLVMLILPQQQLLSIVDLN</sequence>
<reference evidence="1" key="1">
    <citation type="submission" date="2023-10" db="EMBL/GenBank/DDBJ databases">
        <title>Genome assembly of Pristionchus species.</title>
        <authorList>
            <person name="Yoshida K."/>
            <person name="Sommer R.J."/>
        </authorList>
    </citation>
    <scope>NUCLEOTIDE SEQUENCE</scope>
    <source>
        <strain evidence="1">RS5133</strain>
    </source>
</reference>
<name>A0AAV5UZ72_9BILA</name>
<feature type="non-terminal residue" evidence="1">
    <location>
        <position position="83"/>
    </location>
</feature>
<organism evidence="1 2">
    <name type="scientific">Pristionchus fissidentatus</name>
    <dbReference type="NCBI Taxonomy" id="1538716"/>
    <lineage>
        <taxon>Eukaryota</taxon>
        <taxon>Metazoa</taxon>
        <taxon>Ecdysozoa</taxon>
        <taxon>Nematoda</taxon>
        <taxon>Chromadorea</taxon>
        <taxon>Rhabditida</taxon>
        <taxon>Rhabditina</taxon>
        <taxon>Diplogasteromorpha</taxon>
        <taxon>Diplogasteroidea</taxon>
        <taxon>Neodiplogasteridae</taxon>
        <taxon>Pristionchus</taxon>
    </lineage>
</organism>
<feature type="non-terminal residue" evidence="1">
    <location>
        <position position="1"/>
    </location>
</feature>
<evidence type="ECO:0000313" key="1">
    <source>
        <dbReference type="EMBL" id="GMT11397.1"/>
    </source>
</evidence>